<reference evidence="1 2" key="1">
    <citation type="submission" date="2019-08" db="EMBL/GenBank/DDBJ databases">
        <title>The genome of the soybean aphid Biotype 1, its phylome, world population structure and adaptation to the North American continent.</title>
        <authorList>
            <person name="Giordano R."/>
            <person name="Donthu R.K."/>
            <person name="Hernandez A.G."/>
            <person name="Wright C.L."/>
            <person name="Zimin A.V."/>
        </authorList>
    </citation>
    <scope>NUCLEOTIDE SEQUENCE [LARGE SCALE GENOMIC DNA]</scope>
    <source>
        <tissue evidence="1">Whole aphids</tissue>
    </source>
</reference>
<dbReference type="AlphaFoldDB" id="A0A6G0U3B3"/>
<evidence type="ECO:0000313" key="1">
    <source>
        <dbReference type="EMBL" id="KAE9543270.1"/>
    </source>
</evidence>
<protein>
    <submittedName>
        <fullName evidence="1">Uncharacterized protein</fullName>
    </submittedName>
</protein>
<proteinExistence type="predicted"/>
<accession>A0A6G0U3B3</accession>
<sequence length="192" mass="22017">MYMSQQCELKPKLIVTIPLLIFETVCKTLYDIVYTLLFLKSLNVFGFFGCLGDFVGFTKTGFETTYLLYYTILWNSIESQYKILKLVMYPDPQRSFKAETTLPPTKKNLNLNEQITDRFKSDNTKVQNEFPKQIYFISVYSSIPWREPSLPRPDSLTPPNAASVADIIPSLTPTIPTSKAFATLQTCDKSFE</sequence>
<keyword evidence="2" id="KW-1185">Reference proteome</keyword>
<gene>
    <name evidence="1" type="ORF">AGLY_003181</name>
</gene>
<dbReference type="Proteomes" id="UP000475862">
    <property type="component" value="Unassembled WGS sequence"/>
</dbReference>
<name>A0A6G0U3B3_APHGL</name>
<comment type="caution">
    <text evidence="1">The sequence shown here is derived from an EMBL/GenBank/DDBJ whole genome shotgun (WGS) entry which is preliminary data.</text>
</comment>
<dbReference type="EMBL" id="VYZN01000009">
    <property type="protein sequence ID" value="KAE9543270.1"/>
    <property type="molecule type" value="Genomic_DNA"/>
</dbReference>
<organism evidence="1 2">
    <name type="scientific">Aphis glycines</name>
    <name type="common">Soybean aphid</name>
    <dbReference type="NCBI Taxonomy" id="307491"/>
    <lineage>
        <taxon>Eukaryota</taxon>
        <taxon>Metazoa</taxon>
        <taxon>Ecdysozoa</taxon>
        <taxon>Arthropoda</taxon>
        <taxon>Hexapoda</taxon>
        <taxon>Insecta</taxon>
        <taxon>Pterygota</taxon>
        <taxon>Neoptera</taxon>
        <taxon>Paraneoptera</taxon>
        <taxon>Hemiptera</taxon>
        <taxon>Sternorrhyncha</taxon>
        <taxon>Aphidomorpha</taxon>
        <taxon>Aphidoidea</taxon>
        <taxon>Aphididae</taxon>
        <taxon>Aphidini</taxon>
        <taxon>Aphis</taxon>
        <taxon>Aphis</taxon>
    </lineage>
</organism>
<evidence type="ECO:0000313" key="2">
    <source>
        <dbReference type="Proteomes" id="UP000475862"/>
    </source>
</evidence>